<evidence type="ECO:0000259" key="6">
    <source>
        <dbReference type="Pfam" id="PF02777"/>
    </source>
</evidence>
<feature type="binding site" evidence="5">
    <location>
        <position position="161"/>
    </location>
    <ligand>
        <name>Mn(2+)</name>
        <dbReference type="ChEBI" id="CHEBI:29035"/>
    </ligand>
</feature>
<feature type="binding site" evidence="5">
    <location>
        <position position="25"/>
    </location>
    <ligand>
        <name>Mn(2+)</name>
        <dbReference type="ChEBI" id="CHEBI:29035"/>
    </ligand>
</feature>
<keyword evidence="4 7" id="KW-0560">Oxidoreductase</keyword>
<dbReference type="Pfam" id="PF02777">
    <property type="entry name" value="Sod_Fe_C"/>
    <property type="match status" value="1"/>
</dbReference>
<gene>
    <name evidence="7" type="primary">sodB</name>
    <name evidence="7" type="ORF">CLMAG_11750</name>
</gene>
<dbReference type="Proteomes" id="UP000076603">
    <property type="component" value="Unassembled WGS sequence"/>
</dbReference>
<evidence type="ECO:0000313" key="8">
    <source>
        <dbReference type="Proteomes" id="UP000076603"/>
    </source>
</evidence>
<dbReference type="SUPFAM" id="SSF46609">
    <property type="entry name" value="Fe,Mn superoxide dismutase (SOD), N-terminal domain"/>
    <property type="match status" value="1"/>
</dbReference>
<evidence type="ECO:0000256" key="4">
    <source>
        <dbReference type="ARBA" id="ARBA00023002"/>
    </source>
</evidence>
<dbReference type="EC" id="1.15.1.1" evidence="2"/>
<dbReference type="RefSeq" id="WP_066619100.1">
    <property type="nucleotide sequence ID" value="NZ_FQXL01000009.1"/>
</dbReference>
<proteinExistence type="inferred from homology"/>
<dbReference type="OrthoDB" id="9803125at2"/>
<comment type="caution">
    <text evidence="7">The sequence shown here is derived from an EMBL/GenBank/DDBJ whole genome shotgun (WGS) entry which is preliminary data.</text>
</comment>
<evidence type="ECO:0000313" key="7">
    <source>
        <dbReference type="EMBL" id="KZL94122.1"/>
    </source>
</evidence>
<feature type="binding site" evidence="5">
    <location>
        <position position="76"/>
    </location>
    <ligand>
        <name>Mn(2+)</name>
        <dbReference type="ChEBI" id="CHEBI:29035"/>
    </ligand>
</feature>
<organism evidence="7 8">
    <name type="scientific">Clostridium magnum DSM 2767</name>
    <dbReference type="NCBI Taxonomy" id="1121326"/>
    <lineage>
        <taxon>Bacteria</taxon>
        <taxon>Bacillati</taxon>
        <taxon>Bacillota</taxon>
        <taxon>Clostridia</taxon>
        <taxon>Eubacteriales</taxon>
        <taxon>Clostridiaceae</taxon>
        <taxon>Clostridium</taxon>
    </lineage>
</organism>
<protein>
    <recommendedName>
        <fullName evidence="2">superoxide dismutase</fullName>
        <ecNumber evidence="2">1.15.1.1</ecNumber>
    </recommendedName>
</protein>
<dbReference type="SUPFAM" id="SSF54719">
    <property type="entry name" value="Fe,Mn superoxide dismutase (SOD), C-terminal domain"/>
    <property type="match status" value="1"/>
</dbReference>
<evidence type="ECO:0000256" key="1">
    <source>
        <dbReference type="ARBA" id="ARBA00008714"/>
    </source>
</evidence>
<evidence type="ECO:0000256" key="5">
    <source>
        <dbReference type="PIRSR" id="PIRSR000349-1"/>
    </source>
</evidence>
<dbReference type="InterPro" id="IPR001189">
    <property type="entry name" value="Mn/Fe_SOD"/>
</dbReference>
<accession>A0A161YSS7</accession>
<name>A0A161YSS7_9CLOT</name>
<evidence type="ECO:0000256" key="2">
    <source>
        <dbReference type="ARBA" id="ARBA00012682"/>
    </source>
</evidence>
<dbReference type="GO" id="GO:0004784">
    <property type="term" value="F:superoxide dismutase activity"/>
    <property type="evidence" value="ECO:0007669"/>
    <property type="project" value="UniProtKB-EC"/>
</dbReference>
<dbReference type="PIRSF" id="PIRSF000349">
    <property type="entry name" value="SODismutase"/>
    <property type="match status" value="1"/>
</dbReference>
<reference evidence="7 8" key="1">
    <citation type="submission" date="2016-04" db="EMBL/GenBank/DDBJ databases">
        <title>Genome sequence of Clostridium magnum DSM 2767.</title>
        <authorList>
            <person name="Poehlein A."/>
            <person name="Uhlig R."/>
            <person name="Fischer R."/>
            <person name="Bahl H."/>
            <person name="Daniel R."/>
        </authorList>
    </citation>
    <scope>NUCLEOTIDE SEQUENCE [LARGE SCALE GENOMIC DNA]</scope>
    <source>
        <strain evidence="7 8">DSM 2767</strain>
    </source>
</reference>
<sequence length="222" mass="25510">MANLVPKKYNFSTVKGITKKQLEEHYKLYTGYVTKVNEIWGTSVDAKSFGESNPTFSKMRSLKLGETYAVDGVKLHQMYFENMTGGNNKPTGGILNLIKRDFKSYENFLEYFKSVGLAMRGWAILAIDPLDNKLHVFGSDAHDVGAVWNSIPLLILDVYEHAYFMDFGTDRKKYIDTFIGNINWQVVNDRLKKYNMIKTVMVSLRTLDNTSIYPIWNLSDNE</sequence>
<dbReference type="AlphaFoldDB" id="A0A161YSS7"/>
<dbReference type="STRING" id="1121326.CLMAG_11750"/>
<feature type="domain" description="Manganese/iron superoxide dismutase C-terminal" evidence="6">
    <location>
        <begin position="91"/>
        <end position="190"/>
    </location>
</feature>
<comment type="similarity">
    <text evidence="1">Belongs to the iron/manganese superoxide dismutase family.</text>
</comment>
<keyword evidence="8" id="KW-1185">Reference proteome</keyword>
<dbReference type="EMBL" id="LWAE01000001">
    <property type="protein sequence ID" value="KZL94122.1"/>
    <property type="molecule type" value="Genomic_DNA"/>
</dbReference>
<dbReference type="GO" id="GO:0046872">
    <property type="term" value="F:metal ion binding"/>
    <property type="evidence" value="ECO:0007669"/>
    <property type="project" value="UniProtKB-KW"/>
</dbReference>
<dbReference type="InterPro" id="IPR050265">
    <property type="entry name" value="Fe/Mn_Superoxide_Dismutase"/>
</dbReference>
<feature type="binding site" evidence="5">
    <location>
        <position position="157"/>
    </location>
    <ligand>
        <name>Mn(2+)</name>
        <dbReference type="ChEBI" id="CHEBI:29035"/>
    </ligand>
</feature>
<evidence type="ECO:0000256" key="3">
    <source>
        <dbReference type="ARBA" id="ARBA00022723"/>
    </source>
</evidence>
<dbReference type="InterPro" id="IPR036324">
    <property type="entry name" value="Mn/Fe_SOD_N_sf"/>
</dbReference>
<dbReference type="PANTHER" id="PTHR11404:SF6">
    <property type="entry name" value="SUPEROXIDE DISMUTASE [MN], MITOCHONDRIAL"/>
    <property type="match status" value="1"/>
</dbReference>
<dbReference type="PATRIC" id="fig|1121326.3.peg.1141"/>
<dbReference type="PANTHER" id="PTHR11404">
    <property type="entry name" value="SUPEROXIDE DISMUTASE 2"/>
    <property type="match status" value="1"/>
</dbReference>
<dbReference type="InterPro" id="IPR036314">
    <property type="entry name" value="SOD_C_sf"/>
</dbReference>
<keyword evidence="3 5" id="KW-0479">Metal-binding</keyword>
<dbReference type="Gene3D" id="3.55.40.20">
    <property type="entry name" value="Iron/manganese superoxide dismutase, C-terminal domain"/>
    <property type="match status" value="1"/>
</dbReference>
<dbReference type="InterPro" id="IPR019832">
    <property type="entry name" value="Mn/Fe_SOD_C"/>
</dbReference>